<dbReference type="EMBL" id="RBNI01013175">
    <property type="protein sequence ID" value="RUP36196.1"/>
    <property type="molecule type" value="Genomic_DNA"/>
</dbReference>
<name>A0A433CC89_9FUNG</name>
<keyword evidence="2" id="KW-1185">Reference proteome</keyword>
<evidence type="ECO:0000313" key="2">
    <source>
        <dbReference type="Proteomes" id="UP000268093"/>
    </source>
</evidence>
<dbReference type="Proteomes" id="UP000268093">
    <property type="component" value="Unassembled WGS sequence"/>
</dbReference>
<sequence length="128" mass="14020">MASPAESMDENEVTLFFGDDISDGDIAIESPTIEATIPEDEDLFVKNADTEEFSDIFSGTGAGIDDFDIVAGEPPHASEAENDNDIACMIPGLYRMLYLRKDNGVNGLGERIRFKNSWHVHVLLCCSC</sequence>
<protein>
    <submittedName>
        <fullName evidence="1">Uncharacterized protein</fullName>
    </submittedName>
</protein>
<proteinExistence type="predicted"/>
<organism evidence="1 2">
    <name type="scientific">Jimgerdemannia flammicorona</name>
    <dbReference type="NCBI Taxonomy" id="994334"/>
    <lineage>
        <taxon>Eukaryota</taxon>
        <taxon>Fungi</taxon>
        <taxon>Fungi incertae sedis</taxon>
        <taxon>Mucoromycota</taxon>
        <taxon>Mucoromycotina</taxon>
        <taxon>Endogonomycetes</taxon>
        <taxon>Endogonales</taxon>
        <taxon>Endogonaceae</taxon>
        <taxon>Jimgerdemannia</taxon>
    </lineage>
</organism>
<reference evidence="1 2" key="1">
    <citation type="journal article" date="2018" name="New Phytol.">
        <title>Phylogenomics of Endogonaceae and evolution of mycorrhizas within Mucoromycota.</title>
        <authorList>
            <person name="Chang Y."/>
            <person name="Desiro A."/>
            <person name="Na H."/>
            <person name="Sandor L."/>
            <person name="Lipzen A."/>
            <person name="Clum A."/>
            <person name="Barry K."/>
            <person name="Grigoriev I.V."/>
            <person name="Martin F.M."/>
            <person name="Stajich J.E."/>
            <person name="Smith M.E."/>
            <person name="Bonito G."/>
            <person name="Spatafora J.W."/>
        </authorList>
    </citation>
    <scope>NUCLEOTIDE SEQUENCE [LARGE SCALE GENOMIC DNA]</scope>
    <source>
        <strain evidence="1 2">GMNB39</strain>
    </source>
</reference>
<gene>
    <name evidence="1" type="ORF">BC936DRAFT_138478</name>
</gene>
<dbReference type="AlphaFoldDB" id="A0A433CC89"/>
<accession>A0A433CC89</accession>
<evidence type="ECO:0000313" key="1">
    <source>
        <dbReference type="EMBL" id="RUP36196.1"/>
    </source>
</evidence>
<comment type="caution">
    <text evidence="1">The sequence shown here is derived from an EMBL/GenBank/DDBJ whole genome shotgun (WGS) entry which is preliminary data.</text>
</comment>